<dbReference type="GO" id="GO:0005886">
    <property type="term" value="C:plasma membrane"/>
    <property type="evidence" value="ECO:0007669"/>
    <property type="project" value="UniProtKB-SubCell"/>
</dbReference>
<sequence length="298" mass="31659">MSYRAVARKDFQDAVRSRWIWVLSALFIVVFAGPALLRFTLGIGLGDTNEATGITVLFIQFMKEGTAVLVPIIAIVVGYASITRERESGTLKLLLSLPHSRGDVVLGKVLGRSAVVALPIAIGFLVAGLVLIPATSGGAVSRFVAFALLTVVLGVVFVGLAVGISAASESDRQAMVGSVGLFLLTSLFWGTAAGRIASALNEYAGVTVQQQYLVELGLKVVNPVAAYKTLVDSLVYASQMEARQQLFGFFLFFDPAAAEALGDELPVVFTDPVIAALLALWFVVPVYVGMTVFERVDL</sequence>
<keyword evidence="1" id="KW-0812">Transmembrane</keyword>
<dbReference type="RefSeq" id="WP_021074818.1">
    <property type="nucleotide sequence ID" value="NZ_FNPC01000008.1"/>
</dbReference>
<keyword evidence="1" id="KW-0472">Membrane</keyword>
<feature type="transmembrane region" description="Helical" evidence="1">
    <location>
        <begin position="109"/>
        <end position="132"/>
    </location>
</feature>
<evidence type="ECO:0000313" key="3">
    <source>
        <dbReference type="Proteomes" id="UP000199079"/>
    </source>
</evidence>
<gene>
    <name evidence="2" type="ORF">SAMN05216564_10861</name>
</gene>
<dbReference type="Pfam" id="PF12679">
    <property type="entry name" value="ABC2_membrane_2"/>
    <property type="match status" value="1"/>
</dbReference>
<feature type="transmembrane region" description="Helical" evidence="1">
    <location>
        <begin position="65"/>
        <end position="82"/>
    </location>
</feature>
<dbReference type="EMBL" id="FNPC01000008">
    <property type="protein sequence ID" value="SDY69454.1"/>
    <property type="molecule type" value="Genomic_DNA"/>
</dbReference>
<evidence type="ECO:0000256" key="1">
    <source>
        <dbReference type="SAM" id="Phobius"/>
    </source>
</evidence>
<evidence type="ECO:0000313" key="2">
    <source>
        <dbReference type="EMBL" id="SDY69454.1"/>
    </source>
</evidence>
<reference evidence="3" key="1">
    <citation type="submission" date="2016-10" db="EMBL/GenBank/DDBJ databases">
        <authorList>
            <person name="Varghese N."/>
            <person name="Submissions S."/>
        </authorList>
    </citation>
    <scope>NUCLEOTIDE SEQUENCE [LARGE SCALE GENOMIC DNA]</scope>
    <source>
        <strain evidence="3">DC30,IBRC 10041,KCTC 4046</strain>
    </source>
</reference>
<dbReference type="OrthoDB" id="86287at2157"/>
<proteinExistence type="predicted"/>
<dbReference type="GO" id="GO:0140359">
    <property type="term" value="F:ABC-type transporter activity"/>
    <property type="evidence" value="ECO:0007669"/>
    <property type="project" value="InterPro"/>
</dbReference>
<accession>A0A1H3LZL0</accession>
<keyword evidence="3" id="KW-1185">Reference proteome</keyword>
<dbReference type="PANTHER" id="PTHR43471">
    <property type="entry name" value="ABC TRANSPORTER PERMEASE"/>
    <property type="match status" value="1"/>
</dbReference>
<dbReference type="GeneID" id="43840276"/>
<dbReference type="PANTHER" id="PTHR43471:SF1">
    <property type="entry name" value="ABC TRANSPORTER PERMEASE PROTEIN NOSY-RELATED"/>
    <property type="match status" value="1"/>
</dbReference>
<name>A0A1H3LZL0_9EURY</name>
<dbReference type="Proteomes" id="UP000199079">
    <property type="component" value="Unassembled WGS sequence"/>
</dbReference>
<dbReference type="AlphaFoldDB" id="A0A1H3LZL0"/>
<keyword evidence="1" id="KW-1133">Transmembrane helix</keyword>
<feature type="transmembrane region" description="Helical" evidence="1">
    <location>
        <begin position="174"/>
        <end position="192"/>
    </location>
</feature>
<feature type="transmembrane region" description="Helical" evidence="1">
    <location>
        <begin position="20"/>
        <end position="45"/>
    </location>
</feature>
<protein>
    <submittedName>
        <fullName evidence="2">ABC-2 type transport system permease protein</fullName>
    </submittedName>
</protein>
<feature type="transmembrane region" description="Helical" evidence="1">
    <location>
        <begin position="273"/>
        <end position="293"/>
    </location>
</feature>
<feature type="transmembrane region" description="Helical" evidence="1">
    <location>
        <begin position="144"/>
        <end position="167"/>
    </location>
</feature>
<organism evidence="2 3">
    <name type="scientific">Halopenitus persicus</name>
    <dbReference type="NCBI Taxonomy" id="1048396"/>
    <lineage>
        <taxon>Archaea</taxon>
        <taxon>Methanobacteriati</taxon>
        <taxon>Methanobacteriota</taxon>
        <taxon>Stenosarchaea group</taxon>
        <taxon>Halobacteria</taxon>
        <taxon>Halobacteriales</taxon>
        <taxon>Haloferacaceae</taxon>
        <taxon>Halopenitus</taxon>
    </lineage>
</organism>